<dbReference type="AlphaFoldDB" id="A0A7S2JFX5"/>
<accession>A0A7S2JFX5</accession>
<protein>
    <submittedName>
        <fullName evidence="2">Uncharacterized protein</fullName>
    </submittedName>
</protein>
<name>A0A7S2JFX5_9EUKA</name>
<evidence type="ECO:0000313" key="2">
    <source>
        <dbReference type="EMBL" id="CAD9546732.1"/>
    </source>
</evidence>
<proteinExistence type="predicted"/>
<dbReference type="EMBL" id="HBGU01079696">
    <property type="protein sequence ID" value="CAD9546732.1"/>
    <property type="molecule type" value="Transcribed_RNA"/>
</dbReference>
<sequence>MPPFYQTERNDPNHPCSVCARSLLSRLHALNRAAMPLLPVGALPVGLTSRKALRRSSKRTSSKPELASSRPPLLTFSSSRPPLPTFSAPSAIPFSKRASA</sequence>
<evidence type="ECO:0000256" key="1">
    <source>
        <dbReference type="SAM" id="MobiDB-lite"/>
    </source>
</evidence>
<gene>
    <name evidence="2" type="ORF">CBRE1094_LOCUS43486</name>
</gene>
<feature type="region of interest" description="Disordered" evidence="1">
    <location>
        <begin position="50"/>
        <end position="100"/>
    </location>
</feature>
<reference evidence="2" key="1">
    <citation type="submission" date="2021-01" db="EMBL/GenBank/DDBJ databases">
        <authorList>
            <person name="Corre E."/>
            <person name="Pelletier E."/>
            <person name="Niang G."/>
            <person name="Scheremetjew M."/>
            <person name="Finn R."/>
            <person name="Kale V."/>
            <person name="Holt S."/>
            <person name="Cochrane G."/>
            <person name="Meng A."/>
            <person name="Brown T."/>
            <person name="Cohen L."/>
        </authorList>
    </citation>
    <scope>NUCLEOTIDE SEQUENCE</scope>
    <source>
        <strain evidence="2">UTEX LB 985</strain>
    </source>
</reference>
<organism evidence="2">
    <name type="scientific">Haptolina brevifila</name>
    <dbReference type="NCBI Taxonomy" id="156173"/>
    <lineage>
        <taxon>Eukaryota</taxon>
        <taxon>Haptista</taxon>
        <taxon>Haptophyta</taxon>
        <taxon>Prymnesiophyceae</taxon>
        <taxon>Prymnesiales</taxon>
        <taxon>Prymnesiaceae</taxon>
        <taxon>Haptolina</taxon>
    </lineage>
</organism>
<feature type="compositionally biased region" description="Basic residues" evidence="1">
    <location>
        <begin position="51"/>
        <end position="61"/>
    </location>
</feature>